<sequence length="144" mass="16372">MASLLSSTTSSLHSLNTMPCCTFSAPMPAFKMSFLEQCTTMIYPALTKMPTRLQQLQHGILILMCKQNLPCRPVQYCCPFLSRRKRLAAHSPPKRWSSFQVIFPGNLSLANLFHQFRNCLRERMRLSNATRTSSLLTNVSSAER</sequence>
<dbReference type="EMBL" id="GBRH01173095">
    <property type="protein sequence ID" value="JAE24801.1"/>
    <property type="molecule type" value="Transcribed_RNA"/>
</dbReference>
<organism evidence="1">
    <name type="scientific">Arundo donax</name>
    <name type="common">Giant reed</name>
    <name type="synonym">Donax arundinaceus</name>
    <dbReference type="NCBI Taxonomy" id="35708"/>
    <lineage>
        <taxon>Eukaryota</taxon>
        <taxon>Viridiplantae</taxon>
        <taxon>Streptophyta</taxon>
        <taxon>Embryophyta</taxon>
        <taxon>Tracheophyta</taxon>
        <taxon>Spermatophyta</taxon>
        <taxon>Magnoliopsida</taxon>
        <taxon>Liliopsida</taxon>
        <taxon>Poales</taxon>
        <taxon>Poaceae</taxon>
        <taxon>PACMAD clade</taxon>
        <taxon>Arundinoideae</taxon>
        <taxon>Arundineae</taxon>
        <taxon>Arundo</taxon>
    </lineage>
</organism>
<accession>A0A0A9GQF7</accession>
<evidence type="ECO:0000313" key="1">
    <source>
        <dbReference type="EMBL" id="JAE24801.1"/>
    </source>
</evidence>
<reference evidence="1" key="2">
    <citation type="journal article" date="2015" name="Data Brief">
        <title>Shoot transcriptome of the giant reed, Arundo donax.</title>
        <authorList>
            <person name="Barrero R.A."/>
            <person name="Guerrero F.D."/>
            <person name="Moolhuijzen P."/>
            <person name="Goolsby J.A."/>
            <person name="Tidwell J."/>
            <person name="Bellgard S.E."/>
            <person name="Bellgard M.I."/>
        </authorList>
    </citation>
    <scope>NUCLEOTIDE SEQUENCE</scope>
    <source>
        <tissue evidence="1">Shoot tissue taken approximately 20 cm above the soil surface</tissue>
    </source>
</reference>
<name>A0A0A9GQF7_ARUDO</name>
<protein>
    <submittedName>
        <fullName evidence="1">Uncharacterized protein</fullName>
    </submittedName>
</protein>
<reference evidence="1" key="1">
    <citation type="submission" date="2014-09" db="EMBL/GenBank/DDBJ databases">
        <authorList>
            <person name="Magalhaes I.L.F."/>
            <person name="Oliveira U."/>
            <person name="Santos F.R."/>
            <person name="Vidigal T.H.D.A."/>
            <person name="Brescovit A.D."/>
            <person name="Santos A.J."/>
        </authorList>
    </citation>
    <scope>NUCLEOTIDE SEQUENCE</scope>
    <source>
        <tissue evidence="1">Shoot tissue taken approximately 20 cm above the soil surface</tissue>
    </source>
</reference>
<proteinExistence type="predicted"/>
<dbReference type="AlphaFoldDB" id="A0A0A9GQF7"/>